<feature type="binding site" evidence="2">
    <location>
        <begin position="452"/>
        <end position="453"/>
    </location>
    <ligand>
        <name>L-glutamate</name>
        <dbReference type="ChEBI" id="CHEBI:29985"/>
    </ligand>
</feature>
<dbReference type="AlphaFoldDB" id="A0A5N6KBK4"/>
<evidence type="ECO:0000256" key="3">
    <source>
        <dbReference type="RuleBase" id="RU368068"/>
    </source>
</evidence>
<dbReference type="PANTHER" id="PTHR11686">
    <property type="entry name" value="GAMMA GLUTAMYL TRANSPEPTIDASE"/>
    <property type="match status" value="1"/>
</dbReference>
<comment type="pathway">
    <text evidence="3">Sulfur metabolism; glutathione metabolism.</text>
</comment>
<sequence>MAVLNTLGMGGVKLGRLCSALVLWVLHGANPTSVTNTGNRGAVASESKLCSEIGVKLMERGGNAADAAVATSLCIGVVGMYHSGIGGGGFMLVRSPEGAFETIDYREIAPAAATENMFKENPRESVVGGKAVAVPGDLRGLEYLHNAYGQLPWRAVCNPAAHIARYGFPVTEDLVYYMESAIVQVGWNFLLEDPNWAMDFAPNGTLLGVGDTMTRERLANTLDTIADQGVSAFYEGDIANATIAAIEANNGIMTLDDLQKYKIEIRNSINITYRNYTLHSTSAPSGGSIALSILATIEGYDMYNASNIPLNLHRLDEAMRFSYAAHSEVGDPIVVRDVDKFEKSMLSADSARARRRIIMDNKTQNITRYNPNLWDIQDNHGTSHIVATDSSGLSISLTSTLNLLFGSAVMVPETGVILNNEMDDFSIPGVPNFFGFIPSPSNYIRPGARPLSSISPIHISHPNGSHFLSIGAAGGSRIPTSTVQTIINIIDHGMTLEEAMKEPRIHDQLLPERTIVEPGYNKKLMAALMVRGHRVVEAIGFGSAVQAVRAWGHLSTENGNSTGEGWLEAVGEPRQKASGGAGV</sequence>
<organism evidence="6 7">
    <name type="scientific">Monilinia laxa</name>
    <name type="common">Brown rot fungus</name>
    <name type="synonym">Sclerotinia laxa</name>
    <dbReference type="NCBI Taxonomy" id="61186"/>
    <lineage>
        <taxon>Eukaryota</taxon>
        <taxon>Fungi</taxon>
        <taxon>Dikarya</taxon>
        <taxon>Ascomycota</taxon>
        <taxon>Pezizomycotina</taxon>
        <taxon>Leotiomycetes</taxon>
        <taxon>Helotiales</taxon>
        <taxon>Sclerotiniaceae</taxon>
        <taxon>Monilinia</taxon>
    </lineage>
</organism>
<dbReference type="Proteomes" id="UP000326757">
    <property type="component" value="Unassembled WGS sequence"/>
</dbReference>
<evidence type="ECO:0000313" key="6">
    <source>
        <dbReference type="EMBL" id="KAB8300829.1"/>
    </source>
</evidence>
<comment type="function">
    <text evidence="3">Cleaves the gamma-glutamyl peptide bond of glutathione and glutathione conjugates.</text>
</comment>
<gene>
    <name evidence="6" type="ORF">EYC80_002757</name>
</gene>
<comment type="catalytic activity">
    <reaction evidence="3">
        <text>an N-terminal (5-L-glutamyl)-[peptide] + an alpha-amino acid = 5-L-glutamyl amino acid + an N-terminal L-alpha-aminoacyl-[peptide]</text>
        <dbReference type="Rhea" id="RHEA:23904"/>
        <dbReference type="Rhea" id="RHEA-COMP:9780"/>
        <dbReference type="Rhea" id="RHEA-COMP:9795"/>
        <dbReference type="ChEBI" id="CHEBI:77644"/>
        <dbReference type="ChEBI" id="CHEBI:78597"/>
        <dbReference type="ChEBI" id="CHEBI:78599"/>
        <dbReference type="ChEBI" id="CHEBI:78608"/>
        <dbReference type="EC" id="2.3.2.2"/>
    </reaction>
</comment>
<keyword evidence="3" id="KW-0378">Hydrolase</keyword>
<evidence type="ECO:0000313" key="7">
    <source>
        <dbReference type="Proteomes" id="UP000326757"/>
    </source>
</evidence>
<keyword evidence="3" id="KW-0808">Transferase</keyword>
<dbReference type="Gene3D" id="1.10.246.130">
    <property type="match status" value="1"/>
</dbReference>
<dbReference type="Pfam" id="PF01019">
    <property type="entry name" value="G_glu_transpept"/>
    <property type="match status" value="1"/>
</dbReference>
<comment type="catalytic activity">
    <reaction evidence="3">
        <text>glutathione + H2O = L-cysteinylglycine + L-glutamate</text>
        <dbReference type="Rhea" id="RHEA:28807"/>
        <dbReference type="ChEBI" id="CHEBI:15377"/>
        <dbReference type="ChEBI" id="CHEBI:29985"/>
        <dbReference type="ChEBI" id="CHEBI:57925"/>
        <dbReference type="ChEBI" id="CHEBI:61694"/>
        <dbReference type="EC" id="3.4.19.13"/>
    </reaction>
</comment>
<feature type="signal peptide" evidence="5">
    <location>
        <begin position="1"/>
        <end position="31"/>
    </location>
</feature>
<dbReference type="SUPFAM" id="SSF56235">
    <property type="entry name" value="N-terminal nucleophile aminohydrolases (Ntn hydrolases)"/>
    <property type="match status" value="1"/>
</dbReference>
<dbReference type="InterPro" id="IPR043138">
    <property type="entry name" value="GGT_lsub"/>
</dbReference>
<dbReference type="UniPathway" id="UPA00204"/>
<dbReference type="InterPro" id="IPR000101">
    <property type="entry name" value="GGT_peptidase"/>
</dbReference>
<dbReference type="PANTHER" id="PTHR11686:SF62">
    <property type="entry name" value="GLUTATHIONE HYDROLASE"/>
    <property type="match status" value="1"/>
</dbReference>
<name>A0A5N6KBK4_MONLA</name>
<dbReference type="GO" id="GO:0006751">
    <property type="term" value="P:glutathione catabolic process"/>
    <property type="evidence" value="ECO:0007669"/>
    <property type="project" value="UniProtKB-UniRule"/>
</dbReference>
<dbReference type="FunFam" id="3.60.20.40:FF:000008">
    <property type="entry name" value="Gamma-glutamyltranspeptidase (Eurofung)"/>
    <property type="match status" value="1"/>
</dbReference>
<feature type="binding site" evidence="2">
    <location>
        <begin position="400"/>
        <end position="402"/>
    </location>
    <ligand>
        <name>L-glutamate</name>
        <dbReference type="ChEBI" id="CHEBI:29985"/>
    </ligand>
</feature>
<keyword evidence="7" id="KW-1185">Reference proteome</keyword>
<dbReference type="NCBIfam" id="TIGR00066">
    <property type="entry name" value="g_glut_trans"/>
    <property type="match status" value="1"/>
</dbReference>
<feature type="active site" description="Nucleophile" evidence="1">
    <location>
        <position position="382"/>
    </location>
</feature>
<dbReference type="GO" id="GO:0103068">
    <property type="term" value="F:leukotriene C4 gamma-glutamyl transferase activity"/>
    <property type="evidence" value="ECO:0007669"/>
    <property type="project" value="UniProtKB-EC"/>
</dbReference>
<comment type="catalytic activity">
    <reaction evidence="3">
        <text>an S-substituted glutathione + H2O = an S-substituted L-cysteinylglycine + L-glutamate</text>
        <dbReference type="Rhea" id="RHEA:59468"/>
        <dbReference type="ChEBI" id="CHEBI:15377"/>
        <dbReference type="ChEBI" id="CHEBI:29985"/>
        <dbReference type="ChEBI" id="CHEBI:90779"/>
        <dbReference type="ChEBI" id="CHEBI:143103"/>
        <dbReference type="EC" id="3.4.19.13"/>
    </reaction>
</comment>
<evidence type="ECO:0000256" key="2">
    <source>
        <dbReference type="PIRSR" id="PIRSR600101-2"/>
    </source>
</evidence>
<dbReference type="GO" id="GO:0036374">
    <property type="term" value="F:glutathione hydrolase activity"/>
    <property type="evidence" value="ECO:0007669"/>
    <property type="project" value="UniProtKB-UniRule"/>
</dbReference>
<evidence type="ECO:0000256" key="1">
    <source>
        <dbReference type="PIRSR" id="PIRSR600101-1"/>
    </source>
</evidence>
<keyword evidence="5" id="KW-0732">Signal</keyword>
<protein>
    <recommendedName>
        <fullName evidence="3">Glutathione hydrolase</fullName>
        <ecNumber evidence="3">2.3.2.2</ecNumber>
        <ecNumber evidence="3">3.4.19.13</ecNumber>
    </recommendedName>
    <alternativeName>
        <fullName evidence="3">Gamma-glutamyltransferase</fullName>
    </alternativeName>
    <alternativeName>
        <fullName evidence="3">Gamma-glutamyltranspeptidase</fullName>
    </alternativeName>
</protein>
<dbReference type="Gene3D" id="3.60.20.40">
    <property type="match status" value="1"/>
</dbReference>
<feature type="region of interest" description="Disordered" evidence="4">
    <location>
        <begin position="562"/>
        <end position="583"/>
    </location>
</feature>
<dbReference type="EMBL" id="VIGI01000004">
    <property type="protein sequence ID" value="KAB8300829.1"/>
    <property type="molecule type" value="Genomic_DNA"/>
</dbReference>
<dbReference type="InterPro" id="IPR043137">
    <property type="entry name" value="GGT_ssub_C"/>
</dbReference>
<feature type="binding site" evidence="2">
    <location>
        <position position="106"/>
    </location>
    <ligand>
        <name>L-glutamate</name>
        <dbReference type="ChEBI" id="CHEBI:29985"/>
    </ligand>
</feature>
<reference evidence="6 7" key="1">
    <citation type="submission" date="2019-06" db="EMBL/GenBank/DDBJ databases">
        <title>Genome Sequence of the Brown Rot Fungal Pathogen Monilinia laxa.</title>
        <authorList>
            <person name="De Miccolis Angelini R.M."/>
            <person name="Landi L."/>
            <person name="Abate D."/>
            <person name="Pollastro S."/>
            <person name="Romanazzi G."/>
            <person name="Faretra F."/>
        </authorList>
    </citation>
    <scope>NUCLEOTIDE SEQUENCE [LARGE SCALE GENOMIC DNA]</scope>
    <source>
        <strain evidence="6 7">Mlax316</strain>
    </source>
</reference>
<dbReference type="InterPro" id="IPR029055">
    <property type="entry name" value="Ntn_hydrolases_N"/>
</dbReference>
<dbReference type="OrthoDB" id="3536617at2759"/>
<feature type="binding site" evidence="2">
    <location>
        <position position="424"/>
    </location>
    <ligand>
        <name>L-glutamate</name>
        <dbReference type="ChEBI" id="CHEBI:29985"/>
    </ligand>
</feature>
<keyword evidence="3" id="KW-0012">Acyltransferase</keyword>
<dbReference type="EC" id="3.4.19.13" evidence="3"/>
<feature type="binding site" evidence="2">
    <location>
        <position position="475"/>
    </location>
    <ligand>
        <name>L-glutamate</name>
        <dbReference type="ChEBI" id="CHEBI:29985"/>
    </ligand>
</feature>
<dbReference type="GO" id="GO:0005886">
    <property type="term" value="C:plasma membrane"/>
    <property type="evidence" value="ECO:0007669"/>
    <property type="project" value="TreeGrafter"/>
</dbReference>
<evidence type="ECO:0000256" key="4">
    <source>
        <dbReference type="SAM" id="MobiDB-lite"/>
    </source>
</evidence>
<dbReference type="EC" id="2.3.2.2" evidence="3"/>
<dbReference type="PRINTS" id="PR01210">
    <property type="entry name" value="GGTRANSPTASE"/>
</dbReference>
<comment type="caution">
    <text evidence="6">The sequence shown here is derived from an EMBL/GenBank/DDBJ whole genome shotgun (WGS) entry which is preliminary data.</text>
</comment>
<evidence type="ECO:0000256" key="5">
    <source>
        <dbReference type="SAM" id="SignalP"/>
    </source>
</evidence>
<feature type="chain" id="PRO_5024865630" description="Glutathione hydrolase" evidence="5">
    <location>
        <begin position="32"/>
        <end position="583"/>
    </location>
</feature>
<proteinExistence type="predicted"/>
<accession>A0A5N6KBK4</accession>